<dbReference type="GO" id="GO:0004197">
    <property type="term" value="F:cysteine-type endopeptidase activity"/>
    <property type="evidence" value="ECO:0007669"/>
    <property type="project" value="InterPro"/>
</dbReference>
<dbReference type="SUPFAM" id="SSF52129">
    <property type="entry name" value="Caspase-like"/>
    <property type="match status" value="1"/>
</dbReference>
<accession>A0A8H6IMX5</accession>
<keyword evidence="2" id="KW-0053">Apoptosis</keyword>
<evidence type="ECO:0000256" key="4">
    <source>
        <dbReference type="ARBA" id="ARBA00023145"/>
    </source>
</evidence>
<dbReference type="InterPro" id="IPR029030">
    <property type="entry name" value="Caspase-like_dom_sf"/>
</dbReference>
<evidence type="ECO:0000259" key="5">
    <source>
        <dbReference type="Pfam" id="PF00656"/>
    </source>
</evidence>
<dbReference type="PANTHER" id="PTHR48104">
    <property type="entry name" value="METACASPASE-4"/>
    <property type="match status" value="1"/>
</dbReference>
<protein>
    <submittedName>
        <fullName evidence="6">Peptidase c14 caspase catalytic subunit p20</fullName>
    </submittedName>
</protein>
<dbReference type="InterPro" id="IPR011600">
    <property type="entry name" value="Pept_C14_caspase"/>
</dbReference>
<dbReference type="Proteomes" id="UP000652219">
    <property type="component" value="Unassembled WGS sequence"/>
</dbReference>
<comment type="caution">
    <text evidence="6">The sequence shown here is derived from an EMBL/GenBank/DDBJ whole genome shotgun (WGS) entry which is preliminary data.</text>
</comment>
<reference evidence="6 7" key="1">
    <citation type="journal article" date="2020" name="Phytopathology">
        <title>Genome Sequence Resources of Colletotrichum truncatum, C. plurivorum, C. musicola, and C. sojae: Four Species Pathogenic to Soybean (Glycine max).</title>
        <authorList>
            <person name="Rogerio F."/>
            <person name="Boufleur T.R."/>
            <person name="Ciampi-Guillardi M."/>
            <person name="Sukno S.A."/>
            <person name="Thon M.R."/>
            <person name="Massola Junior N.S."/>
            <person name="Baroncelli R."/>
        </authorList>
    </citation>
    <scope>NUCLEOTIDE SEQUENCE [LARGE SCALE GENOMIC DNA]</scope>
    <source>
        <strain evidence="6 7">LFN0009</strain>
    </source>
</reference>
<dbReference type="PANTHER" id="PTHR48104:SF30">
    <property type="entry name" value="METACASPASE-1"/>
    <property type="match status" value="1"/>
</dbReference>
<evidence type="ECO:0000256" key="1">
    <source>
        <dbReference type="ARBA" id="ARBA00009005"/>
    </source>
</evidence>
<evidence type="ECO:0000313" key="7">
    <source>
        <dbReference type="Proteomes" id="UP000652219"/>
    </source>
</evidence>
<sequence length="653" mass="71840">MTKTATTPTKKRALLLGCPDERLKGVRRDLQTMKGILAPRGFFCDVVYRATRDQIVAGLESLAREAGQGDAVVVYYSGHGALVRRSSSGSGASDRPLQFLVPCDFDDTTEDDFRGVTDAQLSQLLRKITDRTDNVTLVLDCCHAARMARVPGTVKTVDGEFYKEVFGHIRAMLEDGRLDAGGAHAERNPRLVTVAASAQGESAYERPFEGEAQLGVLTEALECILGRAPDGRGEMVQEQEVSWRSVMVRVRDRFKVTCPSQFPQIEGDDLRFTFSLSRAQLDGALPVEITEGGRVVLHGGELHGIRKGDTYAVLPASEERNISAREIAKATVERVGPVASHVSLNKDVAQISRQHGRSGGMKAFPKSRKMGKLPVAVRHWRSSVDVAGLIGASPFLYVTDERENAPFALIRQEKSIVYLESREAGDVVLTGRWDLNKQNQTKSVEECVRKMEVMARSRHLFAVAKQTESKDIARHVSVEVGTVAAGGKKQPSGPKGLVVKEDDKIYIEVRNEGRSTVYASIFDLCPDSVSLLSTASPSGRELMPGETYLYGERDIVFGELEGSRMSWPEEMPRDSKRFFERIVVVVTTGRMDLRCLETQSGSSASRGDELDAEGLSDLLSDIIFDTRRGGVGPQRNEPVQFGMRWASIELTQT</sequence>
<gene>
    <name evidence="6" type="ORF">CSOJ01_15685</name>
</gene>
<keyword evidence="7" id="KW-1185">Reference proteome</keyword>
<feature type="domain" description="Peptidase C14 caspase" evidence="5">
    <location>
        <begin position="11"/>
        <end position="273"/>
    </location>
</feature>
<keyword evidence="4" id="KW-0865">Zymogen</keyword>
<dbReference type="GO" id="GO:0006915">
    <property type="term" value="P:apoptotic process"/>
    <property type="evidence" value="ECO:0007669"/>
    <property type="project" value="UniProtKB-KW"/>
</dbReference>
<dbReference type="GO" id="GO:0006508">
    <property type="term" value="P:proteolysis"/>
    <property type="evidence" value="ECO:0007669"/>
    <property type="project" value="InterPro"/>
</dbReference>
<proteinExistence type="inferred from homology"/>
<evidence type="ECO:0000256" key="3">
    <source>
        <dbReference type="ARBA" id="ARBA00022807"/>
    </source>
</evidence>
<evidence type="ECO:0000313" key="6">
    <source>
        <dbReference type="EMBL" id="KAF6784881.1"/>
    </source>
</evidence>
<dbReference type="AlphaFoldDB" id="A0A8H6IMX5"/>
<dbReference type="EMBL" id="WIGN01000721">
    <property type="protein sequence ID" value="KAF6784881.1"/>
    <property type="molecule type" value="Genomic_DNA"/>
</dbReference>
<dbReference type="Pfam" id="PF00656">
    <property type="entry name" value="Peptidase_C14"/>
    <property type="match status" value="1"/>
</dbReference>
<keyword evidence="3" id="KW-0788">Thiol protease</keyword>
<evidence type="ECO:0000256" key="2">
    <source>
        <dbReference type="ARBA" id="ARBA00022703"/>
    </source>
</evidence>
<dbReference type="InterPro" id="IPR050452">
    <property type="entry name" value="Metacaspase"/>
</dbReference>
<keyword evidence="3" id="KW-0645">Protease</keyword>
<dbReference type="Gene3D" id="3.40.50.1460">
    <property type="match status" value="1"/>
</dbReference>
<dbReference type="GO" id="GO:0005737">
    <property type="term" value="C:cytoplasm"/>
    <property type="evidence" value="ECO:0007669"/>
    <property type="project" value="TreeGrafter"/>
</dbReference>
<name>A0A8H6IMX5_9PEZI</name>
<keyword evidence="3" id="KW-0378">Hydrolase</keyword>
<comment type="similarity">
    <text evidence="1">Belongs to the peptidase C14B family.</text>
</comment>
<organism evidence="6 7">
    <name type="scientific">Colletotrichum sojae</name>
    <dbReference type="NCBI Taxonomy" id="2175907"/>
    <lineage>
        <taxon>Eukaryota</taxon>
        <taxon>Fungi</taxon>
        <taxon>Dikarya</taxon>
        <taxon>Ascomycota</taxon>
        <taxon>Pezizomycotina</taxon>
        <taxon>Sordariomycetes</taxon>
        <taxon>Hypocreomycetidae</taxon>
        <taxon>Glomerellales</taxon>
        <taxon>Glomerellaceae</taxon>
        <taxon>Colletotrichum</taxon>
        <taxon>Colletotrichum orchidearum species complex</taxon>
    </lineage>
</organism>